<evidence type="ECO:0000313" key="3">
    <source>
        <dbReference type="Proteomes" id="UP000242329"/>
    </source>
</evidence>
<dbReference type="OrthoDB" id="2874105at2"/>
<dbReference type="InterPro" id="IPR058355">
    <property type="entry name" value="DUF8042"/>
</dbReference>
<organism evidence="2 3">
    <name type="scientific">Thermosyntropha lipolytica DSM 11003</name>
    <dbReference type="NCBI Taxonomy" id="1123382"/>
    <lineage>
        <taxon>Bacteria</taxon>
        <taxon>Bacillati</taxon>
        <taxon>Bacillota</taxon>
        <taxon>Clostridia</taxon>
        <taxon>Eubacteriales</taxon>
        <taxon>Syntrophomonadaceae</taxon>
        <taxon>Thermosyntropha</taxon>
    </lineage>
</organism>
<dbReference type="AlphaFoldDB" id="A0A1M5K1Q8"/>
<evidence type="ECO:0000259" key="1">
    <source>
        <dbReference type="Pfam" id="PF26154"/>
    </source>
</evidence>
<keyword evidence="3" id="KW-1185">Reference proteome</keyword>
<dbReference type="Pfam" id="PF26154">
    <property type="entry name" value="DUF8042"/>
    <property type="match status" value="1"/>
</dbReference>
<feature type="domain" description="DUF8042" evidence="1">
    <location>
        <begin position="6"/>
        <end position="121"/>
    </location>
</feature>
<gene>
    <name evidence="2" type="ORF">SAMN02745221_00259</name>
</gene>
<dbReference type="RefSeq" id="WP_073089158.1">
    <property type="nucleotide sequence ID" value="NZ_FQWY01000004.1"/>
</dbReference>
<dbReference type="EMBL" id="FQWY01000004">
    <property type="protein sequence ID" value="SHG46707.1"/>
    <property type="molecule type" value="Genomic_DNA"/>
</dbReference>
<protein>
    <recommendedName>
        <fullName evidence="1">DUF8042 domain-containing protein</fullName>
    </recommendedName>
</protein>
<dbReference type="Proteomes" id="UP000242329">
    <property type="component" value="Unassembled WGS sequence"/>
</dbReference>
<accession>A0A1M5K1Q8</accession>
<evidence type="ECO:0000313" key="2">
    <source>
        <dbReference type="EMBL" id="SHG46707.1"/>
    </source>
</evidence>
<proteinExistence type="predicted"/>
<dbReference type="STRING" id="1123382.SAMN02745221_00259"/>
<sequence>MGQYVEYNKMIDEIISLLSLIEKILMKLKRNFSMLPYEEKVKIINSCFLGITIIKFILRSISERNLKDVVLPLTTRLELANQKVVEACKKENPEQLEIILNTEILPAFIEWKSELEKTFSPYISS</sequence>
<reference evidence="3" key="1">
    <citation type="submission" date="2016-11" db="EMBL/GenBank/DDBJ databases">
        <authorList>
            <person name="Varghese N."/>
            <person name="Submissions S."/>
        </authorList>
    </citation>
    <scope>NUCLEOTIDE SEQUENCE [LARGE SCALE GENOMIC DNA]</scope>
    <source>
        <strain evidence="3">DSM 11003</strain>
    </source>
</reference>
<name>A0A1M5K1Q8_9FIRM</name>